<dbReference type="InterPro" id="IPR050874">
    <property type="entry name" value="Diverse_PLD-related"/>
</dbReference>
<dbReference type="InterPro" id="IPR001736">
    <property type="entry name" value="PLipase_D/transphosphatidylase"/>
</dbReference>
<evidence type="ECO:0000313" key="2">
    <source>
        <dbReference type="EMBL" id="TCK57857.1"/>
    </source>
</evidence>
<accession>A0A4R1K215</accession>
<dbReference type="CDD" id="cd09107">
    <property type="entry name" value="PLDc_vPLD3_4_5_like_2"/>
    <property type="match status" value="1"/>
</dbReference>
<dbReference type="Gene3D" id="3.30.870.10">
    <property type="entry name" value="Endonuclease Chain A"/>
    <property type="match status" value="2"/>
</dbReference>
<evidence type="ECO:0000313" key="3">
    <source>
        <dbReference type="Proteomes" id="UP000295565"/>
    </source>
</evidence>
<dbReference type="InterPro" id="IPR025202">
    <property type="entry name" value="PLD-like_dom"/>
</dbReference>
<proteinExistence type="predicted"/>
<dbReference type="AlphaFoldDB" id="A0A4R1K215"/>
<keyword evidence="3" id="KW-1185">Reference proteome</keyword>
<sequence length="388" mass="43778">MKQGSDFQLIYTQPIETSLLQTQVLEPVAFFCELFESAKYQIDIAQFYLNCQPQSQFGQVIDALVRASQRGVTIRILLAKQGLALSTRHTLAQLAGLRSVQIQYIDYQSISGGIMHAKYVIVDGQKATLGSHNFDWRAMCHIHELSLLICHKRIVAQLQTIFDFDWHAQHLQAQNIPILALNYHRISPGNFSRATLLASPNAYNPPTIGDSQLALVQLLDRAQTHIRIMVMKYLPLAQPSLTHRVFYPTIDDALRRAALRGVKVELLVSNWYRGESELQYVKSLAILSNITIKIITIPQPSQSFIAYARVLHSKAMSIDAKLAWIGTSNWEGGYLDFSRNVELVVPFPSLAEQIETIHQQLWHSDYAAPIDLNHRYLSVDPGADSCSI</sequence>
<dbReference type="SUPFAM" id="SSF56024">
    <property type="entry name" value="Phospholipase D/nuclease"/>
    <property type="match status" value="2"/>
</dbReference>
<dbReference type="GO" id="GO:0003824">
    <property type="term" value="F:catalytic activity"/>
    <property type="evidence" value="ECO:0007669"/>
    <property type="project" value="InterPro"/>
</dbReference>
<feature type="domain" description="PLD phosphodiesterase" evidence="1">
    <location>
        <begin position="111"/>
        <end position="138"/>
    </location>
</feature>
<dbReference type="GO" id="GO:0006793">
    <property type="term" value="P:phosphorus metabolic process"/>
    <property type="evidence" value="ECO:0007669"/>
    <property type="project" value="UniProtKB-ARBA"/>
</dbReference>
<dbReference type="PANTHER" id="PTHR10185">
    <property type="entry name" value="PHOSPHOLIPASE D - RELATED"/>
    <property type="match status" value="1"/>
</dbReference>
<evidence type="ECO:0000259" key="1">
    <source>
        <dbReference type="PROSITE" id="PS50035"/>
    </source>
</evidence>
<dbReference type="RefSeq" id="WP_165872692.1">
    <property type="nucleotide sequence ID" value="NZ_OU594967.1"/>
</dbReference>
<feature type="domain" description="PLD phosphodiesterase" evidence="1">
    <location>
        <begin position="307"/>
        <end position="334"/>
    </location>
</feature>
<dbReference type="SMART" id="SM00155">
    <property type="entry name" value="PLDc"/>
    <property type="match status" value="2"/>
</dbReference>
<protein>
    <submittedName>
        <fullName evidence="2">Phosphatidylserine/phosphatidylglycerophosphate/ cardiolipin synthase-like enzyme</fullName>
    </submittedName>
</protein>
<organism evidence="2 3">
    <name type="scientific">Celerinatantimonas diazotrophica</name>
    <dbReference type="NCBI Taxonomy" id="412034"/>
    <lineage>
        <taxon>Bacteria</taxon>
        <taxon>Pseudomonadati</taxon>
        <taxon>Pseudomonadota</taxon>
        <taxon>Gammaproteobacteria</taxon>
        <taxon>Celerinatantimonadaceae</taxon>
        <taxon>Celerinatantimonas</taxon>
    </lineage>
</organism>
<dbReference type="Proteomes" id="UP000295565">
    <property type="component" value="Unassembled WGS sequence"/>
</dbReference>
<name>A0A4R1K215_9GAMM</name>
<dbReference type="PANTHER" id="PTHR10185:SF17">
    <property type="entry name" value="GM01519P-RELATED"/>
    <property type="match status" value="1"/>
</dbReference>
<reference evidence="2 3" key="1">
    <citation type="submission" date="2019-03" db="EMBL/GenBank/DDBJ databases">
        <title>Genomic Encyclopedia of Type Strains, Phase IV (KMG-IV): sequencing the most valuable type-strain genomes for metagenomic binning, comparative biology and taxonomic classification.</title>
        <authorList>
            <person name="Goeker M."/>
        </authorList>
    </citation>
    <scope>NUCLEOTIDE SEQUENCE [LARGE SCALE GENOMIC DNA]</scope>
    <source>
        <strain evidence="2 3">DSM 18577</strain>
    </source>
</reference>
<dbReference type="PROSITE" id="PS50035">
    <property type="entry name" value="PLD"/>
    <property type="match status" value="2"/>
</dbReference>
<dbReference type="Pfam" id="PF13091">
    <property type="entry name" value="PLDc_2"/>
    <property type="match status" value="2"/>
</dbReference>
<dbReference type="EMBL" id="SMGD01000012">
    <property type="protein sequence ID" value="TCK57857.1"/>
    <property type="molecule type" value="Genomic_DNA"/>
</dbReference>
<gene>
    <name evidence="2" type="ORF">EV690_1555</name>
</gene>
<comment type="caution">
    <text evidence="2">The sequence shown here is derived from an EMBL/GenBank/DDBJ whole genome shotgun (WGS) entry which is preliminary data.</text>
</comment>